<evidence type="ECO:0000256" key="5">
    <source>
        <dbReference type="ARBA" id="ARBA00022562"/>
    </source>
</evidence>
<keyword evidence="10 13" id="KW-1133">Transmembrane helix</keyword>
<proteinExistence type="inferred from homology"/>
<organismHost>
    <name type="scientific">Macaca leonina</name>
    <name type="common">Northern pig-tailed macaque</name>
    <name type="synonym">Macaca nemestrina leonina</name>
    <dbReference type="NCBI Taxonomy" id="90387"/>
</organismHost>
<feature type="region of interest" description="Disordered" evidence="12">
    <location>
        <begin position="1"/>
        <end position="43"/>
    </location>
</feature>
<dbReference type="GO" id="GO:0044178">
    <property type="term" value="C:host cell Golgi membrane"/>
    <property type="evidence" value="ECO:0007669"/>
    <property type="project" value="UniProtKB-SubCell"/>
</dbReference>
<keyword evidence="5" id="KW-1048">Host nucleus</keyword>
<sequence>MAGGGSGGHSLSQTPPVRHEGASERLPSSAPVRCQGNPARGSRANIVPMALRDEIPLGDRGLVEENDPDPGTDEELLIEEQFSLSSYGASDFFVSSAYSRLPTHTQPVFSKRALVFAWSFLVLKPLQLAAMAVYYGETGRPYAPLCVASAVAGYYAAWLARAVLLYVNVKRDRLPLAPPAFWALSLWYGGAAVVALLAAAQETFGPDGLFRLVAAGQARAVADPLRARALGTACGAAVALWVAAADSFAAAANFCLARFWARTILNAPVSF</sequence>
<organismHost>
    <name type="scientific">Macaca fascicularis</name>
    <name type="common">Crab-eating macaque</name>
    <name type="synonym">Cynomolgus monkey</name>
    <dbReference type="NCBI Taxonomy" id="9541"/>
</organismHost>
<gene>
    <name evidence="14" type="primary">UL20</name>
</gene>
<organismHost>
    <name type="scientific">Macaca nemestrina</name>
    <name type="common">Pig-tailed macaque</name>
    <dbReference type="NCBI Taxonomy" id="9545"/>
</organismHost>
<keyword evidence="8" id="KW-0946">Virion</keyword>
<evidence type="ECO:0000256" key="4">
    <source>
        <dbReference type="ARBA" id="ARBA00007652"/>
    </source>
</evidence>
<dbReference type="InterPro" id="IPR007629">
    <property type="entry name" value="Herpes_UL20"/>
</dbReference>
<dbReference type="GO" id="GO:0044200">
    <property type="term" value="C:host cell nuclear membrane"/>
    <property type="evidence" value="ECO:0007669"/>
    <property type="project" value="UniProtKB-SubCell"/>
</dbReference>
<dbReference type="GO" id="GO:0019058">
    <property type="term" value="P:viral life cycle"/>
    <property type="evidence" value="ECO:0007669"/>
    <property type="project" value="InterPro"/>
</dbReference>
<dbReference type="EMBL" id="AB096160">
    <property type="protein sequence ID" value="BAC58059.1"/>
    <property type="molecule type" value="Genomic_DNA"/>
</dbReference>
<evidence type="ECO:0000256" key="13">
    <source>
        <dbReference type="SAM" id="Phobius"/>
    </source>
</evidence>
<feature type="transmembrane region" description="Helical" evidence="13">
    <location>
        <begin position="142"/>
        <end position="167"/>
    </location>
</feature>
<organismHost>
    <name type="scientific">Macaca mulatta</name>
    <name type="common">Rhesus macaque</name>
    <dbReference type="NCBI Taxonomy" id="9544"/>
</organismHost>
<evidence type="ECO:0000256" key="1">
    <source>
        <dbReference type="ARBA" id="ARBA00004252"/>
    </source>
</evidence>
<dbReference type="GO" id="GO:0044423">
    <property type="term" value="C:virion component"/>
    <property type="evidence" value="ECO:0007669"/>
    <property type="project" value="UniProtKB-KW"/>
</dbReference>
<evidence type="ECO:0000256" key="10">
    <source>
        <dbReference type="ARBA" id="ARBA00022989"/>
    </source>
</evidence>
<accession>Q806A9</accession>
<evidence type="ECO:0000256" key="12">
    <source>
        <dbReference type="SAM" id="MobiDB-lite"/>
    </source>
</evidence>
<comment type="subcellular location">
    <subcellularLocation>
        <location evidence="1">Host Golgi apparatus membrane</location>
        <topology evidence="1">Multi-pass membrane protein</topology>
    </subcellularLocation>
    <subcellularLocation>
        <location evidence="3">Host nucleus membrane</location>
        <topology evidence="3">Multi-pass membrane protein</topology>
    </subcellularLocation>
    <subcellularLocation>
        <location evidence="2">Virion</location>
    </subcellularLocation>
</comment>
<dbReference type="Pfam" id="PF04544">
    <property type="entry name" value="Herpes_UL20"/>
    <property type="match status" value="1"/>
</dbReference>
<evidence type="ECO:0000256" key="2">
    <source>
        <dbReference type="ARBA" id="ARBA00004328"/>
    </source>
</evidence>
<evidence type="ECO:0000256" key="9">
    <source>
        <dbReference type="ARBA" id="ARBA00022870"/>
    </source>
</evidence>
<feature type="transmembrane region" description="Helical" evidence="13">
    <location>
        <begin position="113"/>
        <end position="136"/>
    </location>
</feature>
<protein>
    <submittedName>
        <fullName evidence="14">Integral membrane protein</fullName>
    </submittedName>
</protein>
<evidence type="ECO:0000313" key="14">
    <source>
        <dbReference type="EMBL" id="BAC58059.1"/>
    </source>
</evidence>
<name>Q806A9_CHV1</name>
<organism evidence="14">
    <name type="scientific">Cercopithecine herpesvirus 1</name>
    <name type="common">CeHV-1</name>
    <name type="synonym">Simian herpes B virus</name>
    <dbReference type="NCBI Taxonomy" id="10325"/>
    <lineage>
        <taxon>Viruses</taxon>
        <taxon>Duplodnaviria</taxon>
        <taxon>Heunggongvirae</taxon>
        <taxon>Peploviricota</taxon>
        <taxon>Herviviricetes</taxon>
        <taxon>Herpesvirales</taxon>
        <taxon>Orthoherpesviridae</taxon>
        <taxon>Alphaherpesvirinae</taxon>
        <taxon>Simplexvirus</taxon>
        <taxon>Simplexvirus macacinealpha1</taxon>
    </lineage>
</organism>
<feature type="transmembrane region" description="Helical" evidence="13">
    <location>
        <begin position="179"/>
        <end position="200"/>
    </location>
</feature>
<keyword evidence="9" id="KW-1043">Host membrane</keyword>
<keyword evidence="6 13" id="KW-0812">Transmembrane</keyword>
<evidence type="ECO:0000256" key="8">
    <source>
        <dbReference type="ARBA" id="ARBA00022844"/>
    </source>
</evidence>
<reference evidence="14" key="1">
    <citation type="journal article" date="2003" name="Arch. Virol.">
        <title>Sequence and genetic arrangement of the UL region of the monkey B virus (Cercopithecine herpesvirus 1) genome and comparison with the UL region of other primate herpesviruses.</title>
        <authorList>
            <person name="Ohsawa K."/>
            <person name="Black D.H."/>
            <person name="Sato H."/>
            <person name="Rogers K."/>
            <person name="Eberle R."/>
        </authorList>
    </citation>
    <scope>NUCLEOTIDE SEQUENCE</scope>
</reference>
<feature type="transmembrane region" description="Helical" evidence="13">
    <location>
        <begin position="229"/>
        <end position="256"/>
    </location>
</feature>
<keyword evidence="7" id="KW-1040">Host Golgi apparatus</keyword>
<comment type="similarity">
    <text evidence="4">Belongs to the alphaherpesvirinae UL20 family.</text>
</comment>
<keyword evidence="11 13" id="KW-0472">Membrane</keyword>
<evidence type="ECO:0000256" key="7">
    <source>
        <dbReference type="ARBA" id="ARBA00022812"/>
    </source>
</evidence>
<evidence type="ECO:0000256" key="3">
    <source>
        <dbReference type="ARBA" id="ARBA00004634"/>
    </source>
</evidence>
<evidence type="ECO:0000256" key="11">
    <source>
        <dbReference type="ARBA" id="ARBA00023136"/>
    </source>
</evidence>
<organismHost>
    <name type="scientific">Homo sapiens</name>
    <name type="common">Human</name>
    <dbReference type="NCBI Taxonomy" id="9606"/>
</organismHost>
<evidence type="ECO:0000256" key="6">
    <source>
        <dbReference type="ARBA" id="ARBA00022692"/>
    </source>
</evidence>